<protein>
    <submittedName>
        <fullName evidence="2">Uncharacterized protein</fullName>
    </submittedName>
</protein>
<feature type="transmembrane region" description="Helical" evidence="1">
    <location>
        <begin position="51"/>
        <end position="73"/>
    </location>
</feature>
<evidence type="ECO:0000256" key="1">
    <source>
        <dbReference type="SAM" id="Phobius"/>
    </source>
</evidence>
<name>A0A2A6FSA9_9MICO</name>
<accession>A0A2A6FSA9</accession>
<evidence type="ECO:0000313" key="2">
    <source>
        <dbReference type="EMBL" id="PDQ35570.1"/>
    </source>
</evidence>
<keyword evidence="1" id="KW-0472">Membrane</keyword>
<feature type="transmembrane region" description="Helical" evidence="1">
    <location>
        <begin position="102"/>
        <end position="125"/>
    </location>
</feature>
<feature type="transmembrane region" description="Helical" evidence="1">
    <location>
        <begin position="209"/>
        <end position="229"/>
    </location>
</feature>
<sequence length="237" mass="24789">MIVTNLLNEYRKLLTARGSLAVVVTCATLLVGVAAGVPILTYSLGGPISELSASMAVAALPLTILGSVIGILIMTMDWQHRDITSILVAAPSRPQLFATKMLTSLIAGLIFSLLIIIANVTALLVLTTGGVGIDGKIFLSMAGTVLSLGIVWTLAGSAVASVLLSLPLTLVFVFVQALILDPALMFARPWGEYFQSSAITSALIGQGPVLPGLTSATLWILLPLVLGAWRQFHREAA</sequence>
<gene>
    <name evidence="2" type="ORF">B5766_05810</name>
</gene>
<feature type="transmembrane region" description="Helical" evidence="1">
    <location>
        <begin position="137"/>
        <end position="155"/>
    </location>
</feature>
<dbReference type="AlphaFoldDB" id="A0A2A6FSA9"/>
<feature type="transmembrane region" description="Helical" evidence="1">
    <location>
        <begin position="20"/>
        <end position="45"/>
    </location>
</feature>
<keyword evidence="1" id="KW-0812">Transmembrane</keyword>
<organism evidence="2 3">
    <name type="scientific">Candidatus Lumbricidiphila eiseniae</name>
    <dbReference type="NCBI Taxonomy" id="1969409"/>
    <lineage>
        <taxon>Bacteria</taxon>
        <taxon>Bacillati</taxon>
        <taxon>Actinomycetota</taxon>
        <taxon>Actinomycetes</taxon>
        <taxon>Micrococcales</taxon>
        <taxon>Microbacteriaceae</taxon>
        <taxon>Candidatus Lumbricidiphila</taxon>
    </lineage>
</organism>
<reference evidence="3" key="1">
    <citation type="submission" date="2017-03" db="EMBL/GenBank/DDBJ databases">
        <authorList>
            <person name="Lund M.B."/>
        </authorList>
    </citation>
    <scope>NUCLEOTIDE SEQUENCE [LARGE SCALE GENOMIC DNA]</scope>
</reference>
<keyword evidence="1" id="KW-1133">Transmembrane helix</keyword>
<dbReference type="Proteomes" id="UP000219994">
    <property type="component" value="Unassembled WGS sequence"/>
</dbReference>
<comment type="caution">
    <text evidence="2">The sequence shown here is derived from an EMBL/GenBank/DDBJ whole genome shotgun (WGS) entry which is preliminary data.</text>
</comment>
<dbReference type="EMBL" id="NAEP01000032">
    <property type="protein sequence ID" value="PDQ35570.1"/>
    <property type="molecule type" value="Genomic_DNA"/>
</dbReference>
<proteinExistence type="predicted"/>
<evidence type="ECO:0000313" key="3">
    <source>
        <dbReference type="Proteomes" id="UP000219994"/>
    </source>
</evidence>
<feature type="transmembrane region" description="Helical" evidence="1">
    <location>
        <begin position="162"/>
        <end position="180"/>
    </location>
</feature>